<evidence type="ECO:0000313" key="3">
    <source>
        <dbReference type="Proteomes" id="UP000053766"/>
    </source>
</evidence>
<name>A0A0D8Y4R6_DICVI</name>
<dbReference type="STRING" id="29172.A0A0D8Y4R6"/>
<proteinExistence type="predicted"/>
<dbReference type="GO" id="GO:0000049">
    <property type="term" value="F:tRNA binding"/>
    <property type="evidence" value="ECO:0007669"/>
    <property type="project" value="TreeGrafter"/>
</dbReference>
<dbReference type="SUPFAM" id="SSF82171">
    <property type="entry name" value="DPP6 N-terminal domain-like"/>
    <property type="match status" value="1"/>
</dbReference>
<dbReference type="GO" id="GO:0005829">
    <property type="term" value="C:cytosol"/>
    <property type="evidence" value="ECO:0007669"/>
    <property type="project" value="TreeGrafter"/>
</dbReference>
<dbReference type="InterPro" id="IPR006849">
    <property type="entry name" value="Elp1"/>
</dbReference>
<dbReference type="UniPathway" id="UPA00988"/>
<dbReference type="AlphaFoldDB" id="A0A0D8Y4R6"/>
<reference evidence="3" key="2">
    <citation type="journal article" date="2016" name="Sci. Rep.">
        <title>Dictyocaulus viviparus genome, variome and transcriptome elucidate lungworm biology and support future intervention.</title>
        <authorList>
            <person name="McNulty S.N."/>
            <person name="Strube C."/>
            <person name="Rosa B.A."/>
            <person name="Martin J.C."/>
            <person name="Tyagi R."/>
            <person name="Choi Y.J."/>
            <person name="Wang Q."/>
            <person name="Hallsworth Pepin K."/>
            <person name="Zhang X."/>
            <person name="Ozersky P."/>
            <person name="Wilson R.K."/>
            <person name="Sternberg P.W."/>
            <person name="Gasser R.B."/>
            <person name="Mitreva M."/>
        </authorList>
    </citation>
    <scope>NUCLEOTIDE SEQUENCE [LARGE SCALE GENOMIC DNA]</scope>
    <source>
        <strain evidence="3">HannoverDv2000</strain>
    </source>
</reference>
<protein>
    <recommendedName>
        <fullName evidence="1">ELP1 first N-terminal beta-propeller domain-containing protein</fullName>
    </recommendedName>
</protein>
<dbReference type="PANTHER" id="PTHR12747:SF0">
    <property type="entry name" value="ELONGATOR COMPLEX PROTEIN 1"/>
    <property type="match status" value="1"/>
</dbReference>
<sequence>MKNIVLTKALSSSCNAQLLKGCSLFVEDSSTHIVYFVNLEGIIVLDENFKTKTVIPCRDQFDYFDPVSIDLLQDRNEVCIILKNAQVITMDVESYAICTVGFLGETCLATAWSPDETILTVSEDDRVVFYDGSFEIINYWNLSNSDTGKESLVAVGWGSAETQFQGSAGKAVRKPVEVSRSAYPEDSHNSYIRWRADGSVVTVSFHERESDERRIAVFNRDGELMARLKNYESLEEIFSIRPSGNCIATTTRSSDGARMLVFYEKNGEKRREMLLSPMADQSKIINMQWDVEASCLCVHVQYNDKEELELWTESNYDWKRQWTASFKGALNWKWDTEKARRMCVLLNDGVYIRLYFSRLLGLVGSTALVVGTGTLHLTDFERCPVPPPLYEYALTIKGAAHSYAFDDSRLAVIDSDMTLHIARHLFYTKQQ</sequence>
<dbReference type="InterPro" id="IPR056164">
    <property type="entry name" value="Beta-prop_ELP1_1st"/>
</dbReference>
<accession>A0A0D8Y4R6</accession>
<dbReference type="GO" id="GO:0033588">
    <property type="term" value="C:elongator holoenzyme complex"/>
    <property type="evidence" value="ECO:0007669"/>
    <property type="project" value="InterPro"/>
</dbReference>
<dbReference type="Pfam" id="PF04762">
    <property type="entry name" value="Beta-prop_ELP1_1st"/>
    <property type="match status" value="1"/>
</dbReference>
<dbReference type="Proteomes" id="UP000053766">
    <property type="component" value="Unassembled WGS sequence"/>
</dbReference>
<keyword evidence="3" id="KW-1185">Reference proteome</keyword>
<evidence type="ECO:0000259" key="1">
    <source>
        <dbReference type="Pfam" id="PF04762"/>
    </source>
</evidence>
<organism evidence="2 3">
    <name type="scientific">Dictyocaulus viviparus</name>
    <name type="common">Bovine lungworm</name>
    <dbReference type="NCBI Taxonomy" id="29172"/>
    <lineage>
        <taxon>Eukaryota</taxon>
        <taxon>Metazoa</taxon>
        <taxon>Ecdysozoa</taxon>
        <taxon>Nematoda</taxon>
        <taxon>Chromadorea</taxon>
        <taxon>Rhabditida</taxon>
        <taxon>Rhabditina</taxon>
        <taxon>Rhabditomorpha</taxon>
        <taxon>Strongyloidea</taxon>
        <taxon>Metastrongylidae</taxon>
        <taxon>Dictyocaulus</taxon>
    </lineage>
</organism>
<dbReference type="GO" id="GO:0002926">
    <property type="term" value="P:tRNA wobble base 5-methoxycarbonylmethyl-2-thiouridinylation"/>
    <property type="evidence" value="ECO:0007669"/>
    <property type="project" value="TreeGrafter"/>
</dbReference>
<gene>
    <name evidence="2" type="ORF">DICVIV_04303</name>
</gene>
<dbReference type="EMBL" id="KN716230">
    <property type="protein sequence ID" value="KJH49571.1"/>
    <property type="molecule type" value="Genomic_DNA"/>
</dbReference>
<reference evidence="2 3" key="1">
    <citation type="submission" date="2013-11" db="EMBL/GenBank/DDBJ databases">
        <title>Draft genome of the bovine lungworm Dictyocaulus viviparus.</title>
        <authorList>
            <person name="Mitreva M."/>
        </authorList>
    </citation>
    <scope>NUCLEOTIDE SEQUENCE [LARGE SCALE GENOMIC DNA]</scope>
    <source>
        <strain evidence="2 3">HannoverDv2000</strain>
    </source>
</reference>
<dbReference type="OrthoDB" id="40048at2759"/>
<feature type="domain" description="ELP1 first N-terminal beta-propeller" evidence="1">
    <location>
        <begin position="53"/>
        <end position="335"/>
    </location>
</feature>
<dbReference type="PANTHER" id="PTHR12747">
    <property type="entry name" value="ELONGATOR COMPLEX PROTEIN 1"/>
    <property type="match status" value="1"/>
</dbReference>
<evidence type="ECO:0000313" key="2">
    <source>
        <dbReference type="EMBL" id="KJH49571.1"/>
    </source>
</evidence>